<reference evidence="5 6" key="1">
    <citation type="submission" date="2018-05" db="EMBL/GenBank/DDBJ databases">
        <title>Description of Sphingomonas pokkalii sp nov, isolated from the rhizosphere of saline tolerant pokkali rice and its draft genome analysis.</title>
        <authorList>
            <person name="Menon R."/>
            <person name="Kumari S."/>
            <person name="Rameshkumar N."/>
        </authorList>
    </citation>
    <scope>NUCLEOTIDE SEQUENCE [LARGE SCALE GENOMIC DNA]</scope>
    <source>
        <strain evidence="5 6">L3B27</strain>
    </source>
</reference>
<keyword evidence="6" id="KW-1185">Reference proteome</keyword>
<dbReference type="GO" id="GO:0052621">
    <property type="term" value="F:diguanylate cyclase activity"/>
    <property type="evidence" value="ECO:0007669"/>
    <property type="project" value="UniProtKB-EC"/>
</dbReference>
<evidence type="ECO:0000313" key="6">
    <source>
        <dbReference type="Proteomes" id="UP000245890"/>
    </source>
</evidence>
<dbReference type="SMART" id="SM00267">
    <property type="entry name" value="GGDEF"/>
    <property type="match status" value="1"/>
</dbReference>
<keyword evidence="3" id="KW-0472">Membrane</keyword>
<proteinExistence type="predicted"/>
<dbReference type="CDD" id="cd01949">
    <property type="entry name" value="GGDEF"/>
    <property type="match status" value="1"/>
</dbReference>
<keyword evidence="3" id="KW-1133">Transmembrane helix</keyword>
<accession>A0A2U0SCK0</accession>
<dbReference type="OrthoDB" id="9812260at2"/>
<dbReference type="InterPro" id="IPR043128">
    <property type="entry name" value="Rev_trsase/Diguanyl_cyclase"/>
</dbReference>
<feature type="domain" description="GGDEF" evidence="4">
    <location>
        <begin position="159"/>
        <end position="290"/>
    </location>
</feature>
<comment type="catalytic activity">
    <reaction evidence="2">
        <text>2 GTP = 3',3'-c-di-GMP + 2 diphosphate</text>
        <dbReference type="Rhea" id="RHEA:24898"/>
        <dbReference type="ChEBI" id="CHEBI:33019"/>
        <dbReference type="ChEBI" id="CHEBI:37565"/>
        <dbReference type="ChEBI" id="CHEBI:58805"/>
        <dbReference type="EC" id="2.7.7.65"/>
    </reaction>
</comment>
<evidence type="ECO:0000256" key="2">
    <source>
        <dbReference type="ARBA" id="ARBA00034247"/>
    </source>
</evidence>
<protein>
    <recommendedName>
        <fullName evidence="1">diguanylate cyclase</fullName>
        <ecNumber evidence="1">2.7.7.65</ecNumber>
    </recommendedName>
</protein>
<sequence>MVAVLMRSFRWTMTLERRQAVRAVAISFATVVAFDIMSGPQISPSMGYVFVECLAAWTLREAAGIAVVLLCVLANSLINGIGIVAFGVPGTFSAGVTLWNMGTRTLTAIMIVLMVATLRHSIDRERWRASTDYLTQSLNRGAFRSRLERVAKLAHRRHAKLLLAYMDLDGFKAVNDLHGHSAGDLVLRRFADEARARIRAGDLFARVGGDEFCALLVIEQGAAPEQVAESLHARLSDALGMTGFGVTCSMGAVILDPVASLDTERLISLADQAMLEVKRNGKDAIRIAFDHPDEIGQLRARRAA</sequence>
<dbReference type="Gene3D" id="3.30.70.270">
    <property type="match status" value="1"/>
</dbReference>
<evidence type="ECO:0000256" key="1">
    <source>
        <dbReference type="ARBA" id="ARBA00012528"/>
    </source>
</evidence>
<dbReference type="EMBL" id="QENQ01000001">
    <property type="protein sequence ID" value="PVX29103.1"/>
    <property type="molecule type" value="Genomic_DNA"/>
</dbReference>
<dbReference type="PANTHER" id="PTHR45138:SF9">
    <property type="entry name" value="DIGUANYLATE CYCLASE DGCM-RELATED"/>
    <property type="match status" value="1"/>
</dbReference>
<dbReference type="Proteomes" id="UP000245890">
    <property type="component" value="Unassembled WGS sequence"/>
</dbReference>
<dbReference type="PROSITE" id="PS50887">
    <property type="entry name" value="GGDEF"/>
    <property type="match status" value="1"/>
</dbReference>
<dbReference type="SUPFAM" id="SSF55073">
    <property type="entry name" value="Nucleotide cyclase"/>
    <property type="match status" value="1"/>
</dbReference>
<evidence type="ECO:0000259" key="4">
    <source>
        <dbReference type="PROSITE" id="PS50887"/>
    </source>
</evidence>
<feature type="transmembrane region" description="Helical" evidence="3">
    <location>
        <begin position="20"/>
        <end position="36"/>
    </location>
</feature>
<gene>
    <name evidence="5" type="ORF">DD559_06940</name>
</gene>
<dbReference type="AlphaFoldDB" id="A0A2U0SCK0"/>
<dbReference type="PANTHER" id="PTHR45138">
    <property type="entry name" value="REGULATORY COMPONENTS OF SENSORY TRANSDUCTION SYSTEM"/>
    <property type="match status" value="1"/>
</dbReference>
<name>A0A2U0SCK0_9SPHN</name>
<dbReference type="InterPro" id="IPR000160">
    <property type="entry name" value="GGDEF_dom"/>
</dbReference>
<dbReference type="Pfam" id="PF00990">
    <property type="entry name" value="GGDEF"/>
    <property type="match status" value="1"/>
</dbReference>
<keyword evidence="3" id="KW-0812">Transmembrane</keyword>
<feature type="transmembrane region" description="Helical" evidence="3">
    <location>
        <begin position="98"/>
        <end position="118"/>
    </location>
</feature>
<feature type="transmembrane region" description="Helical" evidence="3">
    <location>
        <begin position="66"/>
        <end position="86"/>
    </location>
</feature>
<dbReference type="InterPro" id="IPR050469">
    <property type="entry name" value="Diguanylate_Cyclase"/>
</dbReference>
<dbReference type="NCBIfam" id="TIGR00254">
    <property type="entry name" value="GGDEF"/>
    <property type="match status" value="1"/>
</dbReference>
<organism evidence="5 6">
    <name type="scientific">Sphingomonas pokkalii</name>
    <dbReference type="NCBI Taxonomy" id="2175090"/>
    <lineage>
        <taxon>Bacteria</taxon>
        <taxon>Pseudomonadati</taxon>
        <taxon>Pseudomonadota</taxon>
        <taxon>Alphaproteobacteria</taxon>
        <taxon>Sphingomonadales</taxon>
        <taxon>Sphingomonadaceae</taxon>
        <taxon>Sphingomonas</taxon>
    </lineage>
</organism>
<dbReference type="EC" id="2.7.7.65" evidence="1"/>
<evidence type="ECO:0000313" key="5">
    <source>
        <dbReference type="EMBL" id="PVX29103.1"/>
    </source>
</evidence>
<dbReference type="InterPro" id="IPR029787">
    <property type="entry name" value="Nucleotide_cyclase"/>
</dbReference>
<evidence type="ECO:0000256" key="3">
    <source>
        <dbReference type="SAM" id="Phobius"/>
    </source>
</evidence>
<comment type="caution">
    <text evidence="5">The sequence shown here is derived from an EMBL/GenBank/DDBJ whole genome shotgun (WGS) entry which is preliminary data.</text>
</comment>